<dbReference type="RefSeq" id="WP_218030623.1">
    <property type="nucleotide sequence ID" value="NZ_BJMO01000061.1"/>
</dbReference>
<dbReference type="Pfam" id="PF13473">
    <property type="entry name" value="Cupredoxin_1"/>
    <property type="match status" value="1"/>
</dbReference>
<feature type="chain" id="PRO_5039123477" description="EfeO-type cupredoxin-like domain-containing protein" evidence="1">
    <location>
        <begin position="28"/>
        <end position="151"/>
    </location>
</feature>
<evidence type="ECO:0000313" key="3">
    <source>
        <dbReference type="EMBL" id="AMM31138.1"/>
    </source>
</evidence>
<accession>A0A126ZVF4</accession>
<name>A0A126ZVF4_9MICC</name>
<organism evidence="3 4">
    <name type="scientific">Sinomonas atrocyanea</name>
    <dbReference type="NCBI Taxonomy" id="37927"/>
    <lineage>
        <taxon>Bacteria</taxon>
        <taxon>Bacillati</taxon>
        <taxon>Actinomycetota</taxon>
        <taxon>Actinomycetes</taxon>
        <taxon>Micrococcales</taxon>
        <taxon>Micrococcaceae</taxon>
        <taxon>Sinomonas</taxon>
    </lineage>
</organism>
<gene>
    <name evidence="3" type="ORF">SA2016_0442</name>
</gene>
<keyword evidence="4" id="KW-1185">Reference proteome</keyword>
<evidence type="ECO:0000313" key="4">
    <source>
        <dbReference type="Proteomes" id="UP000070134"/>
    </source>
</evidence>
<dbReference type="SUPFAM" id="SSF49503">
    <property type="entry name" value="Cupredoxins"/>
    <property type="match status" value="1"/>
</dbReference>
<proteinExistence type="predicted"/>
<evidence type="ECO:0000259" key="2">
    <source>
        <dbReference type="Pfam" id="PF13473"/>
    </source>
</evidence>
<reference evidence="3 4" key="1">
    <citation type="submission" date="2016-02" db="EMBL/GenBank/DDBJ databases">
        <title>Complete genome of Sinomonas atrocyanea KCTC 3377.</title>
        <authorList>
            <person name="Kim K.M."/>
        </authorList>
    </citation>
    <scope>NUCLEOTIDE SEQUENCE [LARGE SCALE GENOMIC DNA]</scope>
    <source>
        <strain evidence="3 4">KCTC 3377</strain>
    </source>
</reference>
<dbReference type="PROSITE" id="PS51257">
    <property type="entry name" value="PROKAR_LIPOPROTEIN"/>
    <property type="match status" value="1"/>
</dbReference>
<dbReference type="Proteomes" id="UP000070134">
    <property type="component" value="Chromosome"/>
</dbReference>
<keyword evidence="1" id="KW-0732">Signal</keyword>
<dbReference type="STRING" id="37927.SA2016_0442"/>
<evidence type="ECO:0000256" key="1">
    <source>
        <dbReference type="SAM" id="SignalP"/>
    </source>
</evidence>
<dbReference type="InterPro" id="IPR008972">
    <property type="entry name" value="Cupredoxin"/>
</dbReference>
<feature type="signal peptide" evidence="1">
    <location>
        <begin position="1"/>
        <end position="27"/>
    </location>
</feature>
<dbReference type="KEGG" id="satk:SA2016_0442"/>
<dbReference type="InterPro" id="IPR028096">
    <property type="entry name" value="EfeO_Cupredoxin"/>
</dbReference>
<sequence precursor="true">MELSPRSRRRLAGLALLLSAVSLGATACSGAAMGSPGSASAGSGAAQSAPAATASMDPGMAMGPSGSTSAAAVTIHISASAYSDPGTVGPGATVTVMNMDAQAHTVTADGGAFKVTAPAGRSVTFTAPAARGTYPFHCEYHADMHGTLTVG</sequence>
<feature type="domain" description="EfeO-type cupredoxin-like" evidence="2">
    <location>
        <begin position="91"/>
        <end position="150"/>
    </location>
</feature>
<dbReference type="AlphaFoldDB" id="A0A126ZVF4"/>
<dbReference type="EMBL" id="CP014518">
    <property type="protein sequence ID" value="AMM31138.1"/>
    <property type="molecule type" value="Genomic_DNA"/>
</dbReference>
<dbReference type="Gene3D" id="2.60.40.420">
    <property type="entry name" value="Cupredoxins - blue copper proteins"/>
    <property type="match status" value="1"/>
</dbReference>
<protein>
    <recommendedName>
        <fullName evidence="2">EfeO-type cupredoxin-like domain-containing protein</fullName>
    </recommendedName>
</protein>